<evidence type="ECO:0000259" key="3">
    <source>
        <dbReference type="Pfam" id="PF00685"/>
    </source>
</evidence>
<dbReference type="InterPro" id="IPR000863">
    <property type="entry name" value="Sulfotransferase_dom"/>
</dbReference>
<dbReference type="OrthoDB" id="9804504at2"/>
<dbReference type="Proteomes" id="UP000249254">
    <property type="component" value="Unassembled WGS sequence"/>
</dbReference>
<dbReference type="GO" id="GO:0008146">
    <property type="term" value="F:sulfotransferase activity"/>
    <property type="evidence" value="ECO:0007669"/>
    <property type="project" value="InterPro"/>
</dbReference>
<sequence>MKDIVWIVSYPRSGNTFLRALLSNYFSDAGRPLTLAEIGATTIGEHDEQLWTALTGQAPADRTIEAQWRNRLAYIEKRRERAGPEQRFFKAHTLNSTAYGVPGFAFTPGDRILHVVRHPCDVALSCAAYWGIDQDKAVQRLLNPGLVVNGKPNHGYEVLGSWEQHTRSWLGASTPPVHRIRYFDLAENTLETLRGIIAFLGHEPNPYRLKAAVAFASFDTLSAQEGMFGFVEGQQPQGGQFFRVGKALQWPGKLEPEQVRALTEPVQDVLDDLGFSAFVAQRLAGAA</sequence>
<dbReference type="SUPFAM" id="SSF52540">
    <property type="entry name" value="P-loop containing nucleoside triphosphate hydrolases"/>
    <property type="match status" value="1"/>
</dbReference>
<comment type="similarity">
    <text evidence="1">Belongs to the sulfotransferase 1 family.</text>
</comment>
<feature type="domain" description="Sulfotransferase" evidence="3">
    <location>
        <begin position="3"/>
        <end position="273"/>
    </location>
</feature>
<dbReference type="InterPro" id="IPR027417">
    <property type="entry name" value="P-loop_NTPase"/>
</dbReference>
<organism evidence="4 5">
    <name type="scientific">Phenylobacterium soli</name>
    <dbReference type="NCBI Taxonomy" id="2170551"/>
    <lineage>
        <taxon>Bacteria</taxon>
        <taxon>Pseudomonadati</taxon>
        <taxon>Pseudomonadota</taxon>
        <taxon>Alphaproteobacteria</taxon>
        <taxon>Caulobacterales</taxon>
        <taxon>Caulobacteraceae</taxon>
        <taxon>Phenylobacterium</taxon>
    </lineage>
</organism>
<keyword evidence="5" id="KW-1185">Reference proteome</keyword>
<dbReference type="EMBL" id="QFYQ01000001">
    <property type="protein sequence ID" value="RAK55305.1"/>
    <property type="molecule type" value="Genomic_DNA"/>
</dbReference>
<dbReference type="Pfam" id="PF00685">
    <property type="entry name" value="Sulfotransfer_1"/>
    <property type="match status" value="1"/>
</dbReference>
<name>A0A328ALQ9_9CAUL</name>
<dbReference type="PANTHER" id="PTHR11783">
    <property type="entry name" value="SULFOTRANSFERASE SULT"/>
    <property type="match status" value="1"/>
</dbReference>
<reference evidence="5" key="1">
    <citation type="submission" date="2018-05" db="EMBL/GenBank/DDBJ databases">
        <authorList>
            <person name="Li X."/>
        </authorList>
    </citation>
    <scope>NUCLEOTIDE SEQUENCE [LARGE SCALE GENOMIC DNA]</scope>
    <source>
        <strain evidence="5">LX32</strain>
    </source>
</reference>
<keyword evidence="2" id="KW-0808">Transferase</keyword>
<comment type="caution">
    <text evidence="4">The sequence shown here is derived from an EMBL/GenBank/DDBJ whole genome shotgun (WGS) entry which is preliminary data.</text>
</comment>
<protein>
    <recommendedName>
        <fullName evidence="3">Sulfotransferase domain-containing protein</fullName>
    </recommendedName>
</protein>
<dbReference type="RefSeq" id="WP_111529053.1">
    <property type="nucleotide sequence ID" value="NZ_JBHRSG010000003.1"/>
</dbReference>
<evidence type="ECO:0000256" key="1">
    <source>
        <dbReference type="ARBA" id="ARBA00005771"/>
    </source>
</evidence>
<gene>
    <name evidence="4" type="ORF">DJ017_12675</name>
</gene>
<dbReference type="AlphaFoldDB" id="A0A328ALQ9"/>
<accession>A0A328ALQ9</accession>
<dbReference type="Gene3D" id="3.40.50.300">
    <property type="entry name" value="P-loop containing nucleotide triphosphate hydrolases"/>
    <property type="match status" value="1"/>
</dbReference>
<evidence type="ECO:0000256" key="2">
    <source>
        <dbReference type="ARBA" id="ARBA00022679"/>
    </source>
</evidence>
<evidence type="ECO:0000313" key="4">
    <source>
        <dbReference type="EMBL" id="RAK55305.1"/>
    </source>
</evidence>
<evidence type="ECO:0000313" key="5">
    <source>
        <dbReference type="Proteomes" id="UP000249254"/>
    </source>
</evidence>
<proteinExistence type="inferred from homology"/>